<dbReference type="GO" id="GO:0003677">
    <property type="term" value="F:DNA binding"/>
    <property type="evidence" value="ECO:0007669"/>
    <property type="project" value="UniProtKB-KW"/>
</dbReference>
<dbReference type="AlphaFoldDB" id="A0A4R6RSK2"/>
<dbReference type="Pfam" id="PF12802">
    <property type="entry name" value="MarR_2"/>
    <property type="match status" value="1"/>
</dbReference>
<dbReference type="RefSeq" id="WP_133617652.1">
    <property type="nucleotide sequence ID" value="NZ_SNYA01000008.1"/>
</dbReference>
<organism evidence="2 3">
    <name type="scientific">Leucobacter luti</name>
    <dbReference type="NCBI Taxonomy" id="340320"/>
    <lineage>
        <taxon>Bacteria</taxon>
        <taxon>Bacillati</taxon>
        <taxon>Actinomycetota</taxon>
        <taxon>Actinomycetes</taxon>
        <taxon>Micrococcales</taxon>
        <taxon>Microbacteriaceae</taxon>
        <taxon>Leucobacter</taxon>
    </lineage>
</organism>
<reference evidence="2 3" key="1">
    <citation type="submission" date="2019-03" db="EMBL/GenBank/DDBJ databases">
        <title>Genomic analyses of the natural microbiome of Caenorhabditis elegans.</title>
        <authorList>
            <person name="Samuel B."/>
        </authorList>
    </citation>
    <scope>NUCLEOTIDE SEQUENCE [LARGE SCALE GENOMIC DNA]</scope>
    <source>
        <strain evidence="2 3">JUb18</strain>
    </source>
</reference>
<dbReference type="GO" id="GO:0006950">
    <property type="term" value="P:response to stress"/>
    <property type="evidence" value="ECO:0007669"/>
    <property type="project" value="TreeGrafter"/>
</dbReference>
<dbReference type="InterPro" id="IPR000835">
    <property type="entry name" value="HTH_MarR-typ"/>
</dbReference>
<dbReference type="InterPro" id="IPR036390">
    <property type="entry name" value="WH_DNA-bd_sf"/>
</dbReference>
<keyword evidence="2" id="KW-0238">DNA-binding</keyword>
<dbReference type="InterPro" id="IPR036388">
    <property type="entry name" value="WH-like_DNA-bd_sf"/>
</dbReference>
<name>A0A4R6RSK2_9MICO</name>
<dbReference type="InterPro" id="IPR039422">
    <property type="entry name" value="MarR/SlyA-like"/>
</dbReference>
<dbReference type="GO" id="GO:0003700">
    <property type="term" value="F:DNA-binding transcription factor activity"/>
    <property type="evidence" value="ECO:0007669"/>
    <property type="project" value="InterPro"/>
</dbReference>
<comment type="caution">
    <text evidence="2">The sequence shown here is derived from an EMBL/GenBank/DDBJ whole genome shotgun (WGS) entry which is preliminary data.</text>
</comment>
<dbReference type="SUPFAM" id="SSF46785">
    <property type="entry name" value="Winged helix' DNA-binding domain"/>
    <property type="match status" value="1"/>
</dbReference>
<dbReference type="SMART" id="SM00347">
    <property type="entry name" value="HTH_MARR"/>
    <property type="match status" value="1"/>
</dbReference>
<dbReference type="Proteomes" id="UP000295601">
    <property type="component" value="Unassembled WGS sequence"/>
</dbReference>
<accession>A0A4R6RSK2</accession>
<dbReference type="OrthoDB" id="162531at2"/>
<keyword evidence="3" id="KW-1185">Reference proteome</keyword>
<evidence type="ECO:0000313" key="2">
    <source>
        <dbReference type="EMBL" id="TDP89800.1"/>
    </source>
</evidence>
<feature type="domain" description="HTH marR-type" evidence="1">
    <location>
        <begin position="33"/>
        <end position="169"/>
    </location>
</feature>
<protein>
    <submittedName>
        <fullName evidence="2">DNA-binding MarR family transcriptional regulator</fullName>
    </submittedName>
</protein>
<dbReference type="PANTHER" id="PTHR33164">
    <property type="entry name" value="TRANSCRIPTIONAL REGULATOR, MARR FAMILY"/>
    <property type="match status" value="1"/>
</dbReference>
<proteinExistence type="predicted"/>
<dbReference type="EMBL" id="SNYA01000008">
    <property type="protein sequence ID" value="TDP89800.1"/>
    <property type="molecule type" value="Genomic_DNA"/>
</dbReference>
<dbReference type="Gene3D" id="1.10.10.10">
    <property type="entry name" value="Winged helix-like DNA-binding domain superfamily/Winged helix DNA-binding domain"/>
    <property type="match status" value="1"/>
</dbReference>
<dbReference type="PRINTS" id="PR00598">
    <property type="entry name" value="HTHMARR"/>
</dbReference>
<evidence type="ECO:0000259" key="1">
    <source>
        <dbReference type="PROSITE" id="PS50995"/>
    </source>
</evidence>
<gene>
    <name evidence="2" type="ORF">EDF62_3098</name>
</gene>
<sequence length="182" mass="19894">MEERANHETPPFAALGEAGLEVPGDPATEAHEIAEVTRALERLREAERGLALASRAALGVNSTELRALQYVVAVRQRDELVTPSDLAARLRISAASTTKLLNRLELNGHIIRGVHPRDRRAFSIDVTPATQARMQRAIGRQNARRMTAAEGLSRDERLVVAGFLNRVSREISGDSETLSGSR</sequence>
<dbReference type="PROSITE" id="PS50995">
    <property type="entry name" value="HTH_MARR_2"/>
    <property type="match status" value="1"/>
</dbReference>
<dbReference type="PANTHER" id="PTHR33164:SF43">
    <property type="entry name" value="HTH-TYPE TRANSCRIPTIONAL REPRESSOR YETL"/>
    <property type="match status" value="1"/>
</dbReference>
<evidence type="ECO:0000313" key="3">
    <source>
        <dbReference type="Proteomes" id="UP000295601"/>
    </source>
</evidence>